<name>A0A6G4X624_9ACTN</name>
<dbReference type="RefSeq" id="WP_206442435.1">
    <property type="nucleotide sequence ID" value="NZ_JAAKZZ010000492.1"/>
</dbReference>
<dbReference type="InterPro" id="IPR029063">
    <property type="entry name" value="SAM-dependent_MTases_sf"/>
</dbReference>
<evidence type="ECO:0000313" key="2">
    <source>
        <dbReference type="Proteomes" id="UP000477722"/>
    </source>
</evidence>
<organism evidence="1 2">
    <name type="scientific">Streptomyces boncukensis</name>
    <dbReference type="NCBI Taxonomy" id="2711219"/>
    <lineage>
        <taxon>Bacteria</taxon>
        <taxon>Bacillati</taxon>
        <taxon>Actinomycetota</taxon>
        <taxon>Actinomycetes</taxon>
        <taxon>Kitasatosporales</taxon>
        <taxon>Streptomycetaceae</taxon>
        <taxon>Streptomyces</taxon>
    </lineage>
</organism>
<reference evidence="1 2" key="1">
    <citation type="submission" date="2020-02" db="EMBL/GenBank/DDBJ databases">
        <title>Whole-genome analyses of novel actinobacteria.</title>
        <authorList>
            <person name="Sahin N."/>
            <person name="Tatar D."/>
        </authorList>
    </citation>
    <scope>NUCLEOTIDE SEQUENCE [LARGE SCALE GENOMIC DNA]</scope>
    <source>
        <strain evidence="1 2">SB3404</strain>
    </source>
</reference>
<feature type="non-terminal residue" evidence="1">
    <location>
        <position position="1"/>
    </location>
</feature>
<sequence>PHPPHPSRPPRLKRAVRAGAVRGLVPPWLWTRLQPTGVWELHTCDGTPFRYAAAEDDEHSRSFVWTDLRHWEEATCPVFCALARRSRGFLGVSAGTGTCAGLYTLLACTANPALRAVTVEPHPAAAGRLRHNLAVNGLEQRVSVVERAPTDRAVGPLPVDLVKIDGAGPAADVLRGMPRTLARHRPIVIAGCPDRDALDRLRAEGAAHGYETVLHLGTAGPRRAPEGFTPPARHRNFLLTAG</sequence>
<dbReference type="EMBL" id="JAAKZZ010000492">
    <property type="protein sequence ID" value="NGO72582.1"/>
    <property type="molecule type" value="Genomic_DNA"/>
</dbReference>
<proteinExistence type="predicted"/>
<evidence type="ECO:0000313" key="1">
    <source>
        <dbReference type="EMBL" id="NGO72582.1"/>
    </source>
</evidence>
<dbReference type="SUPFAM" id="SSF53335">
    <property type="entry name" value="S-adenosyl-L-methionine-dependent methyltransferases"/>
    <property type="match status" value="1"/>
</dbReference>
<accession>A0A6G4X624</accession>
<evidence type="ECO:0008006" key="3">
    <source>
        <dbReference type="Google" id="ProtNLM"/>
    </source>
</evidence>
<dbReference type="Gene3D" id="3.40.50.150">
    <property type="entry name" value="Vaccinia Virus protein VP39"/>
    <property type="match status" value="1"/>
</dbReference>
<comment type="caution">
    <text evidence="1">The sequence shown here is derived from an EMBL/GenBank/DDBJ whole genome shotgun (WGS) entry which is preliminary data.</text>
</comment>
<gene>
    <name evidence="1" type="ORF">G5C65_30345</name>
</gene>
<protein>
    <recommendedName>
        <fullName evidence="3">Methyltransferase</fullName>
    </recommendedName>
</protein>
<keyword evidence="2" id="KW-1185">Reference proteome</keyword>
<dbReference type="Proteomes" id="UP000477722">
    <property type="component" value="Unassembled WGS sequence"/>
</dbReference>
<dbReference type="AlphaFoldDB" id="A0A6G4X624"/>